<reference evidence="2 3" key="1">
    <citation type="submission" date="2013-06" db="EMBL/GenBank/DDBJ databases">
        <title>The Genome Sequence of Campylobacter ureolyticus ACS-301-V-SCH3B.</title>
        <authorList>
            <consortium name="The Broad Institute Genomics Platform"/>
            <person name="Earl A."/>
            <person name="Ward D."/>
            <person name="Feldgarden M."/>
            <person name="Gevers D."/>
            <person name="Saerens B."/>
            <person name="Vaneechoutte M."/>
            <person name="Walker B."/>
            <person name="Young S."/>
            <person name="Zeng Q."/>
            <person name="Gargeya S."/>
            <person name="Fitzgerald M."/>
            <person name="Haas B."/>
            <person name="Abouelleil A."/>
            <person name="Allen A.W."/>
            <person name="Alvarado L."/>
            <person name="Arachchi H.M."/>
            <person name="Berlin A.M."/>
            <person name="Chapman S.B."/>
            <person name="Gainer-Dewar J."/>
            <person name="Goldberg J."/>
            <person name="Griggs A."/>
            <person name="Gujja S."/>
            <person name="Hansen M."/>
            <person name="Howarth C."/>
            <person name="Imamovic A."/>
            <person name="Ireland A."/>
            <person name="Larimer J."/>
            <person name="McCowan C."/>
            <person name="Murphy C."/>
            <person name="Pearson M."/>
            <person name="Poon T.W."/>
            <person name="Priest M."/>
            <person name="Roberts A."/>
            <person name="Saif S."/>
            <person name="Shea T."/>
            <person name="Sisk P."/>
            <person name="Sykes S."/>
            <person name="Wortman J."/>
            <person name="Nusbaum C."/>
            <person name="Birren B."/>
        </authorList>
    </citation>
    <scope>NUCLEOTIDE SEQUENCE [LARGE SCALE GENOMIC DNA]</scope>
    <source>
        <strain evidence="2 3">ACS-301-V-Sch3b</strain>
    </source>
</reference>
<feature type="non-terminal residue" evidence="2">
    <location>
        <position position="1"/>
    </location>
</feature>
<comment type="caution">
    <text evidence="2">The sequence shown here is derived from an EMBL/GenBank/DDBJ whole genome shotgun (WGS) entry which is preliminary data.</text>
</comment>
<dbReference type="Proteomes" id="UP000014539">
    <property type="component" value="Unassembled WGS sequence"/>
</dbReference>
<dbReference type="HOGENOM" id="CLU_2966077_0_0_7"/>
<feature type="transmembrane region" description="Helical" evidence="1">
    <location>
        <begin position="20"/>
        <end position="42"/>
    </location>
</feature>
<keyword evidence="1" id="KW-1133">Transmembrane helix</keyword>
<protein>
    <submittedName>
        <fullName evidence="2">Uncharacterized protein</fullName>
    </submittedName>
</protein>
<evidence type="ECO:0000313" key="3">
    <source>
        <dbReference type="Proteomes" id="UP000014539"/>
    </source>
</evidence>
<keyword evidence="1" id="KW-0812">Transmembrane</keyword>
<keyword evidence="1" id="KW-0472">Membrane</keyword>
<name>S3XPI7_9BACT</name>
<keyword evidence="3" id="KW-1185">Reference proteome</keyword>
<accession>S3XPI7</accession>
<dbReference type="AlphaFoldDB" id="S3XPI7"/>
<sequence length="58" mass="7094">LYDDELYFLIISKEINYKRIIFLAFFMLTITIMASTLCKMLYEMRKREKIVKCLGVRY</sequence>
<proteinExistence type="predicted"/>
<evidence type="ECO:0000313" key="2">
    <source>
        <dbReference type="EMBL" id="EPH07323.1"/>
    </source>
</evidence>
<organism evidence="2 3">
    <name type="scientific">Campylobacter ureolyticus ACS-301-V-Sch3b</name>
    <dbReference type="NCBI Taxonomy" id="883165"/>
    <lineage>
        <taxon>Bacteria</taxon>
        <taxon>Pseudomonadati</taxon>
        <taxon>Campylobacterota</taxon>
        <taxon>Epsilonproteobacteria</taxon>
        <taxon>Campylobacterales</taxon>
        <taxon>Campylobacteraceae</taxon>
        <taxon>Campylobacter</taxon>
    </lineage>
</organism>
<gene>
    <name evidence="2" type="ORF">HMPREF9309_01632</name>
</gene>
<dbReference type="EMBL" id="AGYD01000017">
    <property type="protein sequence ID" value="EPH07323.1"/>
    <property type="molecule type" value="Genomic_DNA"/>
</dbReference>
<evidence type="ECO:0000256" key="1">
    <source>
        <dbReference type="SAM" id="Phobius"/>
    </source>
</evidence>